<dbReference type="GO" id="GO:0000166">
    <property type="term" value="F:nucleotide binding"/>
    <property type="evidence" value="ECO:0007669"/>
    <property type="project" value="InterPro"/>
</dbReference>
<evidence type="ECO:0000313" key="3">
    <source>
        <dbReference type="EMBL" id="SVB96442.1"/>
    </source>
</evidence>
<feature type="domain" description="Gfo/Idh/MocA-like oxidoreductase bacterial type C-terminal" evidence="2">
    <location>
        <begin position="198"/>
        <end position="263"/>
    </location>
</feature>
<dbReference type="Gene3D" id="3.40.50.720">
    <property type="entry name" value="NAD(P)-binding Rossmann-like Domain"/>
    <property type="match status" value="1"/>
</dbReference>
<dbReference type="Pfam" id="PF01408">
    <property type="entry name" value="GFO_IDH_MocA"/>
    <property type="match status" value="1"/>
</dbReference>
<name>A0A382IB04_9ZZZZ</name>
<dbReference type="Pfam" id="PF19051">
    <property type="entry name" value="GFO_IDH_MocA_C2"/>
    <property type="match status" value="1"/>
</dbReference>
<dbReference type="PANTHER" id="PTHR43818">
    <property type="entry name" value="BCDNA.GH03377"/>
    <property type="match status" value="1"/>
</dbReference>
<dbReference type="InterPro" id="IPR000683">
    <property type="entry name" value="Gfo/Idh/MocA-like_OxRdtase_N"/>
</dbReference>
<dbReference type="InterPro" id="IPR050463">
    <property type="entry name" value="Gfo/Idh/MocA_oxidrdct_glycsds"/>
</dbReference>
<dbReference type="SUPFAM" id="SSF55347">
    <property type="entry name" value="Glyceraldehyde-3-phosphate dehydrogenase-like, C-terminal domain"/>
    <property type="match status" value="1"/>
</dbReference>
<reference evidence="3" key="1">
    <citation type="submission" date="2018-05" db="EMBL/GenBank/DDBJ databases">
        <authorList>
            <person name="Lanie J.A."/>
            <person name="Ng W.-L."/>
            <person name="Kazmierczak K.M."/>
            <person name="Andrzejewski T.M."/>
            <person name="Davidsen T.M."/>
            <person name="Wayne K.J."/>
            <person name="Tettelin H."/>
            <person name="Glass J.I."/>
            <person name="Rusch D."/>
            <person name="Podicherti R."/>
            <person name="Tsui H.-C.T."/>
            <person name="Winkler M.E."/>
        </authorList>
    </citation>
    <scope>NUCLEOTIDE SEQUENCE</scope>
</reference>
<gene>
    <name evidence="3" type="ORF">METZ01_LOCUS249296</name>
</gene>
<feature type="non-terminal residue" evidence="3">
    <location>
        <position position="315"/>
    </location>
</feature>
<dbReference type="InterPro" id="IPR043906">
    <property type="entry name" value="Gfo/Idh/MocA_OxRdtase_bact_C"/>
</dbReference>
<dbReference type="AlphaFoldDB" id="A0A382IB04"/>
<dbReference type="InterPro" id="IPR036291">
    <property type="entry name" value="NAD(P)-bd_dom_sf"/>
</dbReference>
<dbReference type="EMBL" id="UINC01066096">
    <property type="protein sequence ID" value="SVB96442.1"/>
    <property type="molecule type" value="Genomic_DNA"/>
</dbReference>
<evidence type="ECO:0000259" key="2">
    <source>
        <dbReference type="Pfam" id="PF19051"/>
    </source>
</evidence>
<proteinExistence type="predicted"/>
<feature type="domain" description="Gfo/Idh/MocA-like oxidoreductase N-terminal" evidence="1">
    <location>
        <begin position="28"/>
        <end position="151"/>
    </location>
</feature>
<evidence type="ECO:0000259" key="1">
    <source>
        <dbReference type="Pfam" id="PF01408"/>
    </source>
</evidence>
<accession>A0A382IB04</accession>
<protein>
    <recommendedName>
        <fullName evidence="4">Gfo/Idh/MocA-like oxidoreductase N-terminal domain-containing protein</fullName>
    </recommendedName>
</protein>
<sequence>MFLKSGLAASALGFPALGQVRGANDRVQVALIGCGGRGTQVTASLARRSDVECSQVCDIHEERLVRIADHMAQEQGGRKPLLARRMEEVFANKGVDAVVVATPDHWHTPAAILACQAGKDVYVEKPFSHNIWEGRKLVEAARKYKRIVQVGTQNRSAPYNHAAREYIRSGRLGDVRLVKVFNLKGGGPFHLGTSGSPPKGFSWKTWLGPAKARPYHSRIFHAGWHYFWDYSGGDLADCGIHQLDLALMVMGDPAAPAAVSASGGRIQHRGDDAEVPDVEILQYDYPGFVMTFEHSHFAGAMSKINGSIRSSDKFP</sequence>
<evidence type="ECO:0008006" key="4">
    <source>
        <dbReference type="Google" id="ProtNLM"/>
    </source>
</evidence>
<dbReference type="PANTHER" id="PTHR43818:SF5">
    <property type="entry name" value="OXIDOREDUCTASE FAMILY PROTEIN"/>
    <property type="match status" value="1"/>
</dbReference>
<dbReference type="SUPFAM" id="SSF51735">
    <property type="entry name" value="NAD(P)-binding Rossmann-fold domains"/>
    <property type="match status" value="1"/>
</dbReference>
<dbReference type="Gene3D" id="3.30.360.10">
    <property type="entry name" value="Dihydrodipicolinate Reductase, domain 2"/>
    <property type="match status" value="1"/>
</dbReference>
<organism evidence="3">
    <name type="scientific">marine metagenome</name>
    <dbReference type="NCBI Taxonomy" id="408172"/>
    <lineage>
        <taxon>unclassified sequences</taxon>
        <taxon>metagenomes</taxon>
        <taxon>ecological metagenomes</taxon>
    </lineage>
</organism>